<dbReference type="WBParaSite" id="PDA_v2.g7483.t1">
    <property type="protein sequence ID" value="PDA_v2.g7483.t1"/>
    <property type="gene ID" value="PDA_v2.g7483"/>
</dbReference>
<accession>A0A914R7D0</accession>
<evidence type="ECO:0000256" key="1">
    <source>
        <dbReference type="SAM" id="SignalP"/>
    </source>
</evidence>
<evidence type="ECO:0000313" key="2">
    <source>
        <dbReference type="Proteomes" id="UP000887578"/>
    </source>
</evidence>
<reference evidence="3" key="1">
    <citation type="submission" date="2022-11" db="UniProtKB">
        <authorList>
            <consortium name="WormBaseParasite"/>
        </authorList>
    </citation>
    <scope>IDENTIFICATION</scope>
</reference>
<keyword evidence="1" id="KW-0732">Signal</keyword>
<feature type="signal peptide" evidence="1">
    <location>
        <begin position="1"/>
        <end position="19"/>
    </location>
</feature>
<feature type="chain" id="PRO_5036724336" evidence="1">
    <location>
        <begin position="20"/>
        <end position="171"/>
    </location>
</feature>
<sequence>MSSQLFFVLVIAVLAFVLAFGCQSPTVLVPGERGPMGTQGQPGAPTYIDVVLSNRSIFSVSSGGRKRREIDSQILLTLEDIPANEVEAIANKYITKVVKIAEKDSPVKHEINEIFFDTAEALTNGYKYDITFQFQKESSKNCKSFIDAVKKVNRLIGKMQTLTMTCQGGIY</sequence>
<evidence type="ECO:0000313" key="3">
    <source>
        <dbReference type="WBParaSite" id="PDA_v2.g7483.t1"/>
    </source>
</evidence>
<organism evidence="2 3">
    <name type="scientific">Panagrolaimus davidi</name>
    <dbReference type="NCBI Taxonomy" id="227884"/>
    <lineage>
        <taxon>Eukaryota</taxon>
        <taxon>Metazoa</taxon>
        <taxon>Ecdysozoa</taxon>
        <taxon>Nematoda</taxon>
        <taxon>Chromadorea</taxon>
        <taxon>Rhabditida</taxon>
        <taxon>Tylenchina</taxon>
        <taxon>Panagrolaimomorpha</taxon>
        <taxon>Panagrolaimoidea</taxon>
        <taxon>Panagrolaimidae</taxon>
        <taxon>Panagrolaimus</taxon>
    </lineage>
</organism>
<dbReference type="AlphaFoldDB" id="A0A914R7D0"/>
<protein>
    <submittedName>
        <fullName evidence="3">Uncharacterized protein</fullName>
    </submittedName>
</protein>
<dbReference type="Proteomes" id="UP000887578">
    <property type="component" value="Unplaced"/>
</dbReference>
<proteinExistence type="predicted"/>
<keyword evidence="2" id="KW-1185">Reference proteome</keyword>
<name>A0A914R7D0_9BILA</name>